<evidence type="ECO:0000313" key="2">
    <source>
        <dbReference type="Proteomes" id="UP000245626"/>
    </source>
</evidence>
<evidence type="ECO:0000313" key="1">
    <source>
        <dbReference type="EMBL" id="PWN53858.1"/>
    </source>
</evidence>
<name>A0ACD0P6S9_9BASI</name>
<protein>
    <submittedName>
        <fullName evidence="1">Uncharacterized protein</fullName>
    </submittedName>
</protein>
<reference evidence="1 2" key="1">
    <citation type="journal article" date="2018" name="Mol. Biol. Evol.">
        <title>Broad Genomic Sampling Reveals a Smut Pathogenic Ancestry of the Fungal Clade Ustilaginomycotina.</title>
        <authorList>
            <person name="Kijpornyongpan T."/>
            <person name="Mondo S.J."/>
            <person name="Barry K."/>
            <person name="Sandor L."/>
            <person name="Lee J."/>
            <person name="Lipzen A."/>
            <person name="Pangilinan J."/>
            <person name="LaButti K."/>
            <person name="Hainaut M."/>
            <person name="Henrissat B."/>
            <person name="Grigoriev I.V."/>
            <person name="Spatafora J.W."/>
            <person name="Aime M.C."/>
        </authorList>
    </citation>
    <scope>NUCLEOTIDE SEQUENCE [LARGE SCALE GENOMIC DNA]</scope>
    <source>
        <strain evidence="1 2">SA 807</strain>
    </source>
</reference>
<proteinExistence type="predicted"/>
<dbReference type="Proteomes" id="UP000245626">
    <property type="component" value="Unassembled WGS sequence"/>
</dbReference>
<keyword evidence="2" id="KW-1185">Reference proteome</keyword>
<gene>
    <name evidence="1" type="ORF">IE53DRAFT_383601</name>
</gene>
<sequence>MPAGPSLPAAALRRVEHRSINLHKIQARRETAQSGFETRRETTSPGGRRKKNDHPGTRTQNRSFPYGSQDPARRRES</sequence>
<accession>A0ACD0P6S9</accession>
<dbReference type="EMBL" id="KZ819706">
    <property type="protein sequence ID" value="PWN53858.1"/>
    <property type="molecule type" value="Genomic_DNA"/>
</dbReference>
<organism evidence="1 2">
    <name type="scientific">Violaceomyces palustris</name>
    <dbReference type="NCBI Taxonomy" id="1673888"/>
    <lineage>
        <taxon>Eukaryota</taxon>
        <taxon>Fungi</taxon>
        <taxon>Dikarya</taxon>
        <taxon>Basidiomycota</taxon>
        <taxon>Ustilaginomycotina</taxon>
        <taxon>Ustilaginomycetes</taxon>
        <taxon>Violaceomycetales</taxon>
        <taxon>Violaceomycetaceae</taxon>
        <taxon>Violaceomyces</taxon>
    </lineage>
</organism>